<keyword evidence="2" id="KW-1185">Reference proteome</keyword>
<organism evidence="1 2">
    <name type="scientific">Brassica carinata</name>
    <name type="common">Ethiopian mustard</name>
    <name type="synonym">Abyssinian cabbage</name>
    <dbReference type="NCBI Taxonomy" id="52824"/>
    <lineage>
        <taxon>Eukaryota</taxon>
        <taxon>Viridiplantae</taxon>
        <taxon>Streptophyta</taxon>
        <taxon>Embryophyta</taxon>
        <taxon>Tracheophyta</taxon>
        <taxon>Spermatophyta</taxon>
        <taxon>Magnoliopsida</taxon>
        <taxon>eudicotyledons</taxon>
        <taxon>Gunneridae</taxon>
        <taxon>Pentapetalae</taxon>
        <taxon>rosids</taxon>
        <taxon>malvids</taxon>
        <taxon>Brassicales</taxon>
        <taxon>Brassicaceae</taxon>
        <taxon>Brassiceae</taxon>
        <taxon>Brassica</taxon>
    </lineage>
</organism>
<name>A0A8X7UA22_BRACI</name>
<gene>
    <name evidence="1" type="ORF">Bca52824_064346</name>
</gene>
<dbReference type="EMBL" id="JAAMPC010000013">
    <property type="protein sequence ID" value="KAG2269791.1"/>
    <property type="molecule type" value="Genomic_DNA"/>
</dbReference>
<reference evidence="1 2" key="1">
    <citation type="submission" date="2020-02" db="EMBL/GenBank/DDBJ databases">
        <authorList>
            <person name="Ma Q."/>
            <person name="Huang Y."/>
            <person name="Song X."/>
            <person name="Pei D."/>
        </authorList>
    </citation>
    <scope>NUCLEOTIDE SEQUENCE [LARGE SCALE GENOMIC DNA]</scope>
    <source>
        <strain evidence="1">Sxm20200214</strain>
        <tissue evidence="1">Leaf</tissue>
    </source>
</reference>
<evidence type="ECO:0000313" key="2">
    <source>
        <dbReference type="Proteomes" id="UP000886595"/>
    </source>
</evidence>
<dbReference type="Proteomes" id="UP000886595">
    <property type="component" value="Unassembled WGS sequence"/>
</dbReference>
<evidence type="ECO:0000313" key="1">
    <source>
        <dbReference type="EMBL" id="KAG2269791.1"/>
    </source>
</evidence>
<dbReference type="OrthoDB" id="1919066at2759"/>
<comment type="caution">
    <text evidence="1">The sequence shown here is derived from an EMBL/GenBank/DDBJ whole genome shotgun (WGS) entry which is preliminary data.</text>
</comment>
<protein>
    <submittedName>
        <fullName evidence="1">Uncharacterized protein</fullName>
    </submittedName>
</protein>
<proteinExistence type="predicted"/>
<sequence>MPSGRSVKSFSCLGRELHKLWQLRLATTGAHPAGPEWAQQSAFIRMELGGLSLLPDLERYYESSVPDSIAAIWFTAGIGIAAHVSFAFPQDWAHVSCRKYGSKVTSVRQFRLNSSLYVSGPMARAGLRSFFLCGTMPGEKGMRRGGEQQQDNYILAFPP</sequence>
<dbReference type="AlphaFoldDB" id="A0A8X7UA22"/>
<accession>A0A8X7UA22</accession>